<reference evidence="2 3" key="1">
    <citation type="journal article" date="2014" name="PLoS ONE">
        <title>Global Analysis of Gene Expression Profiles in Physic Nut (Jatropha curcas L.) Seedlings Exposed to Salt Stress.</title>
        <authorList>
            <person name="Zhang L."/>
            <person name="Zhang C."/>
            <person name="Wu P."/>
            <person name="Chen Y."/>
            <person name="Li M."/>
            <person name="Jiang H."/>
            <person name="Wu G."/>
        </authorList>
    </citation>
    <scope>NUCLEOTIDE SEQUENCE [LARGE SCALE GENOMIC DNA]</scope>
    <source>
        <strain evidence="3">cv. GZQX0401</strain>
        <tissue evidence="2">Young leaves</tissue>
    </source>
</reference>
<accession>A0A067KAR3</accession>
<evidence type="ECO:0000313" key="2">
    <source>
        <dbReference type="EMBL" id="KDP32108.1"/>
    </source>
</evidence>
<evidence type="ECO:0000313" key="3">
    <source>
        <dbReference type="Proteomes" id="UP000027138"/>
    </source>
</evidence>
<gene>
    <name evidence="2" type="ORF">JCGZ_12569</name>
</gene>
<dbReference type="AlphaFoldDB" id="A0A067KAR3"/>
<feature type="region of interest" description="Disordered" evidence="1">
    <location>
        <begin position="99"/>
        <end position="127"/>
    </location>
</feature>
<dbReference type="EMBL" id="KK914593">
    <property type="protein sequence ID" value="KDP32108.1"/>
    <property type="molecule type" value="Genomic_DNA"/>
</dbReference>
<sequence length="127" mass="14244">MLLNHLRAPPLLTPTGSLVYGSSSSLKPESVSPFWNRDDGLMERSGQSYTALPYYRSAPYSRSTAPAGILNLNGSVEQMERNGDAQGILFADQKYREKHMNRGRYRSRKPVEAKQLPKQPMQTPSCL</sequence>
<organism evidence="2 3">
    <name type="scientific">Jatropha curcas</name>
    <name type="common">Barbados nut</name>
    <dbReference type="NCBI Taxonomy" id="180498"/>
    <lineage>
        <taxon>Eukaryota</taxon>
        <taxon>Viridiplantae</taxon>
        <taxon>Streptophyta</taxon>
        <taxon>Embryophyta</taxon>
        <taxon>Tracheophyta</taxon>
        <taxon>Spermatophyta</taxon>
        <taxon>Magnoliopsida</taxon>
        <taxon>eudicotyledons</taxon>
        <taxon>Gunneridae</taxon>
        <taxon>Pentapetalae</taxon>
        <taxon>rosids</taxon>
        <taxon>fabids</taxon>
        <taxon>Malpighiales</taxon>
        <taxon>Euphorbiaceae</taxon>
        <taxon>Crotonoideae</taxon>
        <taxon>Jatropheae</taxon>
        <taxon>Jatropha</taxon>
    </lineage>
</organism>
<name>A0A067KAR3_JATCU</name>
<dbReference type="Proteomes" id="UP000027138">
    <property type="component" value="Unassembled WGS sequence"/>
</dbReference>
<evidence type="ECO:0000256" key="1">
    <source>
        <dbReference type="SAM" id="MobiDB-lite"/>
    </source>
</evidence>
<proteinExistence type="predicted"/>
<protein>
    <submittedName>
        <fullName evidence="2">Uncharacterized protein</fullName>
    </submittedName>
</protein>
<keyword evidence="3" id="KW-1185">Reference proteome</keyword>